<dbReference type="PANTHER" id="PTHR22776">
    <property type="entry name" value="MARVEL-CONTAINING POTENTIAL LIPID RAFT-ASSOCIATED PROTEIN"/>
    <property type="match status" value="1"/>
</dbReference>
<feature type="domain" description="MARVEL" evidence="9">
    <location>
        <begin position="280"/>
        <end position="400"/>
    </location>
</feature>
<evidence type="ECO:0000313" key="11">
    <source>
        <dbReference type="Proteomes" id="UP000246464"/>
    </source>
</evidence>
<name>A0A2U9C2T7_SCOMX</name>
<evidence type="ECO:0000256" key="2">
    <source>
        <dbReference type="ARBA" id="ARBA00022692"/>
    </source>
</evidence>
<comment type="function">
    <text evidence="5">May play a role in cell differentiation in the intestinal epithelium.</text>
</comment>
<feature type="transmembrane region" description="Helical" evidence="8">
    <location>
        <begin position="312"/>
        <end position="334"/>
    </location>
</feature>
<evidence type="ECO:0000256" key="5">
    <source>
        <dbReference type="ARBA" id="ARBA00037152"/>
    </source>
</evidence>
<accession>A0A2U9C2T7</accession>
<gene>
    <name evidence="10" type="ORF">SMAX5B_001008</name>
</gene>
<evidence type="ECO:0000256" key="4">
    <source>
        <dbReference type="ARBA" id="ARBA00023136"/>
    </source>
</evidence>
<protein>
    <recommendedName>
        <fullName evidence="6">Proteolipid protein 2</fullName>
    </recommendedName>
</protein>
<dbReference type="InterPro" id="IPR050578">
    <property type="entry name" value="MARVEL-CKLF_proteins"/>
</dbReference>
<keyword evidence="11" id="KW-1185">Reference proteome</keyword>
<proteinExistence type="predicted"/>
<dbReference type="PANTHER" id="PTHR22776:SF4">
    <property type="entry name" value="PROTEOLIPID PROTEIN 2"/>
    <property type="match status" value="1"/>
</dbReference>
<feature type="transmembrane region" description="Helical" evidence="8">
    <location>
        <begin position="375"/>
        <end position="396"/>
    </location>
</feature>
<evidence type="ECO:0000313" key="10">
    <source>
        <dbReference type="EMBL" id="AWP10373.1"/>
    </source>
</evidence>
<feature type="transmembrane region" description="Helical" evidence="8">
    <location>
        <begin position="285"/>
        <end position="306"/>
    </location>
</feature>
<organism evidence="10 11">
    <name type="scientific">Scophthalmus maximus</name>
    <name type="common">Turbot</name>
    <name type="synonym">Psetta maxima</name>
    <dbReference type="NCBI Taxonomy" id="52904"/>
    <lineage>
        <taxon>Eukaryota</taxon>
        <taxon>Metazoa</taxon>
        <taxon>Chordata</taxon>
        <taxon>Craniata</taxon>
        <taxon>Vertebrata</taxon>
        <taxon>Euteleostomi</taxon>
        <taxon>Actinopterygii</taxon>
        <taxon>Neopterygii</taxon>
        <taxon>Teleostei</taxon>
        <taxon>Neoteleostei</taxon>
        <taxon>Acanthomorphata</taxon>
        <taxon>Carangaria</taxon>
        <taxon>Pleuronectiformes</taxon>
        <taxon>Pleuronectoidei</taxon>
        <taxon>Scophthalmidae</taxon>
        <taxon>Scophthalmus</taxon>
    </lineage>
</organism>
<reference evidence="10 11" key="1">
    <citation type="submission" date="2017-12" db="EMBL/GenBank/DDBJ databases">
        <title>Integrating genomic resources of turbot (Scophthalmus maximus) in depth evaluation of genetic and physical mapping variation across individuals.</title>
        <authorList>
            <person name="Martinez P."/>
        </authorList>
    </citation>
    <scope>NUCLEOTIDE SEQUENCE [LARGE SCALE GENOMIC DNA]</scope>
</reference>
<evidence type="ECO:0000256" key="8">
    <source>
        <dbReference type="SAM" id="Phobius"/>
    </source>
</evidence>
<comment type="subcellular location">
    <subcellularLocation>
        <location evidence="1">Membrane</location>
        <topology evidence="1">Multi-pass membrane protein</topology>
    </subcellularLocation>
</comment>
<dbReference type="InterPro" id="IPR008253">
    <property type="entry name" value="Marvel"/>
</dbReference>
<evidence type="ECO:0000259" key="9">
    <source>
        <dbReference type="PROSITE" id="PS51225"/>
    </source>
</evidence>
<keyword evidence="4 7" id="KW-0472">Membrane</keyword>
<keyword evidence="3 8" id="KW-1133">Transmembrane helix</keyword>
<evidence type="ECO:0000256" key="7">
    <source>
        <dbReference type="PROSITE-ProRule" id="PRU00581"/>
    </source>
</evidence>
<keyword evidence="2 7" id="KW-0812">Transmembrane</keyword>
<evidence type="ECO:0000256" key="3">
    <source>
        <dbReference type="ARBA" id="ARBA00022989"/>
    </source>
</evidence>
<dbReference type="PROSITE" id="PS51225">
    <property type="entry name" value="MARVEL"/>
    <property type="match status" value="1"/>
</dbReference>
<evidence type="ECO:0000256" key="6">
    <source>
        <dbReference type="ARBA" id="ARBA00039459"/>
    </source>
</evidence>
<feature type="transmembrane region" description="Helical" evidence="8">
    <location>
        <begin position="346"/>
        <end position="369"/>
    </location>
</feature>
<feature type="transmembrane region" description="Helical" evidence="8">
    <location>
        <begin position="91"/>
        <end position="115"/>
    </location>
</feature>
<sequence length="414" mass="46030">MDVVNQLSERANTSPLAAWLGHSQAPIRKPGPMNHLSAGVREEAEPLLGLDEYGHREQRGGEREETPLKTKHKTNKRASVCENMKHEAQSLCWFCCTVAPGLLCFGFMLECILLYNVRLYIQWRCLLYGIKYQNLIVTELQSKHRNCKSVFNTLTCTCLFITFIAFGFINLILWIGNLWFVFKETGWLASFSGTYVPSQEKQPAPDSFGQGGYGQQDPYAGSQGGYQPDYGQQGGYSEEGGYSQGYEQQQQPTSYSNQIRDPRRARLEHAGTCWKLQNNHYRSQAGFCLTCGTVLSLIILICYAASMYGGYAALAICELIITAVFFGIFMMGLDKQFVLVNWVWTDLFRAGIGAVLFIITSLICVIGGAGDPARIAGGVFGLIAGLLFAYDTYTIFLQVKSTRQHTAASTDEGV</sequence>
<dbReference type="Proteomes" id="UP000246464">
    <property type="component" value="Chromosome 11"/>
</dbReference>
<dbReference type="AlphaFoldDB" id="A0A2U9C2T7"/>
<evidence type="ECO:0000256" key="1">
    <source>
        <dbReference type="ARBA" id="ARBA00004141"/>
    </source>
</evidence>
<feature type="transmembrane region" description="Helical" evidence="8">
    <location>
        <begin position="159"/>
        <end position="182"/>
    </location>
</feature>
<dbReference type="GO" id="GO:0016020">
    <property type="term" value="C:membrane"/>
    <property type="evidence" value="ECO:0007669"/>
    <property type="project" value="UniProtKB-SubCell"/>
</dbReference>
<dbReference type="STRING" id="52904.ENSSMAP00000021920"/>
<dbReference type="EMBL" id="CP026253">
    <property type="protein sequence ID" value="AWP10373.1"/>
    <property type="molecule type" value="Genomic_DNA"/>
</dbReference>